<feature type="compositionally biased region" description="Polar residues" evidence="9">
    <location>
        <begin position="468"/>
        <end position="487"/>
    </location>
</feature>
<feature type="compositionally biased region" description="Acidic residues" evidence="9">
    <location>
        <begin position="413"/>
        <end position="426"/>
    </location>
</feature>
<dbReference type="InterPro" id="IPR001841">
    <property type="entry name" value="Znf_RING"/>
</dbReference>
<evidence type="ECO:0000259" key="10">
    <source>
        <dbReference type="PROSITE" id="PS50089"/>
    </source>
</evidence>
<feature type="compositionally biased region" description="Basic and acidic residues" evidence="9">
    <location>
        <begin position="221"/>
        <end position="231"/>
    </location>
</feature>
<comment type="catalytic activity">
    <reaction evidence="1">
        <text>S-ubiquitinyl-[E2 ubiquitin-conjugating enzyme]-L-cysteine + [acceptor protein]-L-lysine = [E2 ubiquitin-conjugating enzyme]-L-cysteine + N(6)-ubiquitinyl-[acceptor protein]-L-lysine.</text>
        <dbReference type="EC" id="2.3.2.27"/>
    </reaction>
</comment>
<dbReference type="InterPro" id="IPR013083">
    <property type="entry name" value="Znf_RING/FYVE/PHD"/>
</dbReference>
<keyword evidence="3" id="KW-0808">Transferase</keyword>
<evidence type="ECO:0000256" key="7">
    <source>
        <dbReference type="ARBA" id="ARBA00022833"/>
    </source>
</evidence>
<feature type="compositionally biased region" description="Polar residues" evidence="9">
    <location>
        <begin position="245"/>
        <end position="258"/>
    </location>
</feature>
<feature type="domain" description="RING-type" evidence="10">
    <location>
        <begin position="819"/>
        <end position="862"/>
    </location>
</feature>
<feature type="region of interest" description="Disordered" evidence="9">
    <location>
        <begin position="1"/>
        <end position="22"/>
    </location>
</feature>
<evidence type="ECO:0000256" key="2">
    <source>
        <dbReference type="ARBA" id="ARBA00012483"/>
    </source>
</evidence>
<organism evidence="11 12">
    <name type="scientific">Rhizoctonia solani</name>
    <dbReference type="NCBI Taxonomy" id="456999"/>
    <lineage>
        <taxon>Eukaryota</taxon>
        <taxon>Fungi</taxon>
        <taxon>Dikarya</taxon>
        <taxon>Basidiomycota</taxon>
        <taxon>Agaricomycotina</taxon>
        <taxon>Agaricomycetes</taxon>
        <taxon>Cantharellales</taxon>
        <taxon>Ceratobasidiaceae</taxon>
        <taxon>Rhizoctonia</taxon>
    </lineage>
</organism>
<keyword evidence="6" id="KW-0833">Ubl conjugation pathway</keyword>
<evidence type="ECO:0000256" key="3">
    <source>
        <dbReference type="ARBA" id="ARBA00022679"/>
    </source>
</evidence>
<dbReference type="GO" id="GO:0061630">
    <property type="term" value="F:ubiquitin protein ligase activity"/>
    <property type="evidence" value="ECO:0007669"/>
    <property type="project" value="UniProtKB-EC"/>
</dbReference>
<feature type="compositionally biased region" description="Pro residues" evidence="9">
    <location>
        <begin position="491"/>
        <end position="500"/>
    </location>
</feature>
<dbReference type="GO" id="GO:0008270">
    <property type="term" value="F:zinc ion binding"/>
    <property type="evidence" value="ECO:0007669"/>
    <property type="project" value="UniProtKB-KW"/>
</dbReference>
<dbReference type="CDD" id="cd16448">
    <property type="entry name" value="RING-H2"/>
    <property type="match status" value="1"/>
</dbReference>
<evidence type="ECO:0000256" key="8">
    <source>
        <dbReference type="PROSITE-ProRule" id="PRU00175"/>
    </source>
</evidence>
<feature type="compositionally biased region" description="Pro residues" evidence="9">
    <location>
        <begin position="116"/>
        <end position="131"/>
    </location>
</feature>
<feature type="region of interest" description="Disordered" evidence="9">
    <location>
        <begin position="627"/>
        <end position="733"/>
    </location>
</feature>
<dbReference type="EC" id="2.3.2.27" evidence="2"/>
<gene>
    <name evidence="11" type="ORF">RDB_LOCUS64506</name>
</gene>
<dbReference type="Pfam" id="PF13639">
    <property type="entry name" value="zf-RING_2"/>
    <property type="match status" value="1"/>
</dbReference>
<feature type="compositionally biased region" description="Polar residues" evidence="9">
    <location>
        <begin position="174"/>
        <end position="197"/>
    </location>
</feature>
<dbReference type="PANTHER" id="PTHR22937:SF65">
    <property type="entry name" value="E3 UBIQUITIN-PROTEIN LIGASE ARK2C"/>
    <property type="match status" value="1"/>
</dbReference>
<feature type="compositionally biased region" description="Low complexity" evidence="9">
    <location>
        <begin position="93"/>
        <end position="112"/>
    </location>
</feature>
<dbReference type="Proteomes" id="UP000663853">
    <property type="component" value="Unassembled WGS sequence"/>
</dbReference>
<name>A0A8H3BPZ7_9AGAM</name>
<dbReference type="AlphaFoldDB" id="A0A8H3BPZ7"/>
<feature type="compositionally biased region" description="Polar residues" evidence="9">
    <location>
        <begin position="271"/>
        <end position="289"/>
    </location>
</feature>
<evidence type="ECO:0000256" key="5">
    <source>
        <dbReference type="ARBA" id="ARBA00022771"/>
    </source>
</evidence>
<evidence type="ECO:0000313" key="12">
    <source>
        <dbReference type="Proteomes" id="UP000663853"/>
    </source>
</evidence>
<dbReference type="InterPro" id="IPR045191">
    <property type="entry name" value="MBR1/2-like"/>
</dbReference>
<keyword evidence="5 8" id="KW-0863">Zinc-finger</keyword>
<dbReference type="EMBL" id="CAJMXA010001560">
    <property type="protein sequence ID" value="CAE6463460.1"/>
    <property type="molecule type" value="Genomic_DNA"/>
</dbReference>
<evidence type="ECO:0000256" key="6">
    <source>
        <dbReference type="ARBA" id="ARBA00022786"/>
    </source>
</evidence>
<dbReference type="Gene3D" id="3.30.40.10">
    <property type="entry name" value="Zinc/RING finger domain, C3HC4 (zinc finger)"/>
    <property type="match status" value="1"/>
</dbReference>
<sequence length="867" mass="92058">MFLVSAPPSLSDPAHDPIATATPWEHDRLLGLNLEERVQREYERSLKPSSGSGSTLVAANASPPPQPSSPAPASSSPTATSVTASNFLTPQNLSPSPSGASLPLSATNSPKASEPPRSPSPPAPPAPPKSPKPIDNHTTRTNKIIPEHDEGPLVRNTPTESHAPRPLELDGLSVPTSSQVVQFESASSERTSPQGTPNPGVPLTSLLFTTRLRLGSSPERSPVREPRREQSPIRNSRPKPKAEGSQVTAEETIENISGRSPFPRAHRAQQIVPQETTSGPSRPTSPLRNSTPSRSPVIPRSPSPKLPSPVRPSVPIASAVSTRATLEPSQSPSTTVPRRPPPPPPPRRQRQVASAVAARISAYEALLANAPKAPPPIPPRPRPRAQTTISGASAAQSEEDAPGASTKATESNAETEETTMDPEIEAPNESRDAHIAAQPSPIIRRPRLPPRPASAHTTPHLVGPPSRPTSVVLQDIVSPTSPRPQSNRPGPRQPPTPGPSRPERQLLVDLHAPVPEPPQIGLDSIGVDGASMLGDTHITTRLFAGSRPRPRSRPTSVVRQATGSPVPVSQSQSGELGPRPLAAPVSSRPECPVSANVQAQALVPARIGIDGKLEIIPDAEVIWLDKPNEGVPEPQIRPSSSRAFSEQSSSLASVPPESAAGPSNRESEVNPFEDSFLSPPVAPPMSRQQSTTSSVFQPPSPVQAHPPVPVPVSDSGPSTTETTGSPAVASPPPHLADDFEYTDLDLLISRLEENEASRQGANYEQLLTVGEVLGPAHPPAPRPDFDLNVGLIEIQRRRVMKDGRVKLKLSLMGVGVDKCGICLTQFKNNENAVLLPCLHSFHTNCIMSWFVRQDVPACPHCRTPITQ</sequence>
<feature type="region of interest" description="Disordered" evidence="9">
    <location>
        <begin position="40"/>
        <end position="521"/>
    </location>
</feature>
<evidence type="ECO:0000256" key="4">
    <source>
        <dbReference type="ARBA" id="ARBA00022723"/>
    </source>
</evidence>
<keyword evidence="4" id="KW-0479">Metal-binding</keyword>
<evidence type="ECO:0000256" key="1">
    <source>
        <dbReference type="ARBA" id="ARBA00000900"/>
    </source>
</evidence>
<protein>
    <recommendedName>
        <fullName evidence="2">RING-type E3 ubiquitin transferase</fullName>
        <ecNumber evidence="2">2.3.2.27</ecNumber>
    </recommendedName>
</protein>
<feature type="compositionally biased region" description="Polar residues" evidence="9">
    <location>
        <begin position="47"/>
        <end position="57"/>
    </location>
</feature>
<feature type="compositionally biased region" description="Low complexity" evidence="9">
    <location>
        <begin position="639"/>
        <end position="653"/>
    </location>
</feature>
<feature type="compositionally biased region" description="Low complexity" evidence="9">
    <location>
        <begin position="203"/>
        <end position="220"/>
    </location>
</feature>
<reference evidence="11" key="1">
    <citation type="submission" date="2021-01" db="EMBL/GenBank/DDBJ databases">
        <authorList>
            <person name="Kaushik A."/>
        </authorList>
    </citation>
    <scope>NUCLEOTIDE SEQUENCE</scope>
    <source>
        <strain evidence="11">AG6-10EEA</strain>
    </source>
</reference>
<feature type="compositionally biased region" description="Pro residues" evidence="9">
    <location>
        <begin position="299"/>
        <end position="312"/>
    </location>
</feature>
<feature type="compositionally biased region" description="Polar residues" evidence="9">
    <location>
        <begin position="386"/>
        <end position="396"/>
    </location>
</feature>
<evidence type="ECO:0000313" key="11">
    <source>
        <dbReference type="EMBL" id="CAE6463460.1"/>
    </source>
</evidence>
<accession>A0A8H3BPZ7</accession>
<evidence type="ECO:0000256" key="9">
    <source>
        <dbReference type="SAM" id="MobiDB-lite"/>
    </source>
</evidence>
<feature type="compositionally biased region" description="Low complexity" evidence="9">
    <location>
        <begin position="351"/>
        <end position="362"/>
    </location>
</feature>
<feature type="compositionally biased region" description="Low complexity" evidence="9">
    <location>
        <begin position="328"/>
        <end position="337"/>
    </location>
</feature>
<keyword evidence="7" id="KW-0862">Zinc</keyword>
<dbReference type="SUPFAM" id="SSF57850">
    <property type="entry name" value="RING/U-box"/>
    <property type="match status" value="1"/>
</dbReference>
<proteinExistence type="predicted"/>
<feature type="compositionally biased region" description="Polar residues" evidence="9">
    <location>
        <begin position="561"/>
        <end position="574"/>
    </location>
</feature>
<dbReference type="PANTHER" id="PTHR22937">
    <property type="entry name" value="E3 UBIQUITIN-PROTEIN LIGASE RNF165"/>
    <property type="match status" value="1"/>
</dbReference>
<comment type="caution">
    <text evidence="11">The sequence shown here is derived from an EMBL/GenBank/DDBJ whole genome shotgun (WGS) entry which is preliminary data.</text>
</comment>
<feature type="compositionally biased region" description="Low complexity" evidence="9">
    <location>
        <begin position="71"/>
        <end position="85"/>
    </location>
</feature>
<dbReference type="PROSITE" id="PS50089">
    <property type="entry name" value="ZF_RING_2"/>
    <property type="match status" value="1"/>
</dbReference>
<feature type="region of interest" description="Disordered" evidence="9">
    <location>
        <begin position="541"/>
        <end position="590"/>
    </location>
</feature>
<dbReference type="SMART" id="SM00184">
    <property type="entry name" value="RING"/>
    <property type="match status" value="1"/>
</dbReference>
<feature type="compositionally biased region" description="Polar residues" evidence="9">
    <location>
        <begin position="686"/>
        <end position="697"/>
    </location>
</feature>
<feature type="compositionally biased region" description="Low complexity" evidence="9">
    <location>
        <begin position="711"/>
        <end position="726"/>
    </location>
</feature>
<feature type="compositionally biased region" description="Pro residues" evidence="9">
    <location>
        <begin position="698"/>
        <end position="710"/>
    </location>
</feature>